<dbReference type="Gene3D" id="2.120.10.80">
    <property type="entry name" value="Kelch-type beta propeller"/>
    <property type="match status" value="2"/>
</dbReference>
<reference evidence="3 4" key="1">
    <citation type="submission" date="2019-02" db="EMBL/GenBank/DDBJ databases">
        <title>Genome sequencing of the rare red list fungi Phellinidium pouzarii.</title>
        <authorList>
            <person name="Buettner E."/>
            <person name="Kellner H."/>
        </authorList>
    </citation>
    <scope>NUCLEOTIDE SEQUENCE [LARGE SCALE GENOMIC DNA]</scope>
    <source>
        <strain evidence="3 4">DSM 108285</strain>
    </source>
</reference>
<evidence type="ECO:0000256" key="1">
    <source>
        <dbReference type="SAM" id="MobiDB-lite"/>
    </source>
</evidence>
<dbReference type="GO" id="GO:0005524">
    <property type="term" value="F:ATP binding"/>
    <property type="evidence" value="ECO:0007669"/>
    <property type="project" value="InterPro"/>
</dbReference>
<proteinExistence type="predicted"/>
<gene>
    <name evidence="3" type="ORF">EW145_g6609</name>
</gene>
<dbReference type="Proteomes" id="UP000308199">
    <property type="component" value="Unassembled WGS sequence"/>
</dbReference>
<dbReference type="Pfam" id="PF01344">
    <property type="entry name" value="Kelch_1"/>
    <property type="match status" value="1"/>
</dbReference>
<comment type="caution">
    <text evidence="3">The sequence shown here is derived from an EMBL/GenBank/DDBJ whole genome shotgun (WGS) entry which is preliminary data.</text>
</comment>
<feature type="domain" description="Protein kinase" evidence="2">
    <location>
        <begin position="612"/>
        <end position="884"/>
    </location>
</feature>
<dbReference type="InterPro" id="IPR008271">
    <property type="entry name" value="Ser/Thr_kinase_AS"/>
</dbReference>
<keyword evidence="4" id="KW-1185">Reference proteome</keyword>
<dbReference type="InterPro" id="IPR011009">
    <property type="entry name" value="Kinase-like_dom_sf"/>
</dbReference>
<evidence type="ECO:0000313" key="3">
    <source>
        <dbReference type="EMBL" id="THH03007.1"/>
    </source>
</evidence>
<feature type="region of interest" description="Disordered" evidence="1">
    <location>
        <begin position="473"/>
        <end position="497"/>
    </location>
</feature>
<dbReference type="Pfam" id="PF00069">
    <property type="entry name" value="Pkinase"/>
    <property type="match status" value="1"/>
</dbReference>
<dbReference type="SUPFAM" id="SSF50965">
    <property type="entry name" value="Galactose oxidase, central domain"/>
    <property type="match status" value="1"/>
</dbReference>
<dbReference type="GO" id="GO:0004674">
    <property type="term" value="F:protein serine/threonine kinase activity"/>
    <property type="evidence" value="ECO:0007669"/>
    <property type="project" value="TreeGrafter"/>
</dbReference>
<dbReference type="AlphaFoldDB" id="A0A4S4KWL2"/>
<dbReference type="InterPro" id="IPR051681">
    <property type="entry name" value="Ser/Thr_Kinases-Pseudokinases"/>
</dbReference>
<dbReference type="SUPFAM" id="SSF56112">
    <property type="entry name" value="Protein kinase-like (PK-like)"/>
    <property type="match status" value="1"/>
</dbReference>
<dbReference type="InterPro" id="IPR006652">
    <property type="entry name" value="Kelch_1"/>
</dbReference>
<accession>A0A4S4KWL2</accession>
<dbReference type="SMART" id="SM00220">
    <property type="entry name" value="S_TKc"/>
    <property type="match status" value="1"/>
</dbReference>
<organism evidence="3 4">
    <name type="scientific">Phellinidium pouzarii</name>
    <dbReference type="NCBI Taxonomy" id="167371"/>
    <lineage>
        <taxon>Eukaryota</taxon>
        <taxon>Fungi</taxon>
        <taxon>Dikarya</taxon>
        <taxon>Basidiomycota</taxon>
        <taxon>Agaricomycotina</taxon>
        <taxon>Agaricomycetes</taxon>
        <taxon>Hymenochaetales</taxon>
        <taxon>Hymenochaetaceae</taxon>
        <taxon>Phellinidium</taxon>
    </lineage>
</organism>
<dbReference type="PROSITE" id="PS00108">
    <property type="entry name" value="PROTEIN_KINASE_ST"/>
    <property type="match status" value="1"/>
</dbReference>
<sequence>MGIILQRDLFQTAIRSSMQYETVSESLIEGAWSIRRLVSTPLEIRQEPNVKPLVPVQHSILPPFPRFGYALTATPTKNGFIFLFGGTVDGIRKSGDLCAISIHFRSATFISASGDHPSPRVGHKIVLVDNLLVVWGGDTRSNSLDFERSDNALYIFDLATATWTRRECTGLAPSCRYDHTMTLVKTKIYVYGGHSNGTVLDDGTVYGKGFVLGDLWALDISSLHSIPLWECITNNEAPRRAGHACVAFNESLYVFGGLDQYHHRCNEMAIYNTYERMWHKLSLRDSPISQRKVHNVSLVGNLACVLSGMGADGSIFADLRFFNITISSWSEVPIGVKLHSSFSMASDGSNLILLGWQNLSNKTKGTSTIQTLAVGKILSIITTVQRRSGGLRPRVRGPREKVNKIEREHSMRKLIMGGHAGQSHELPASHVREHKGSFFETGFLEGGTSQAQLPRKPLPHPPQIDNINAIQPFFPQDGTSRVQSLRRPLPDPPEKANKTQNYVISNRWKMGHNTHLNSNLRIPPKQSDSKSTTDIQRLISNEATVLFSGTHQPQDSGRMDVRYSFNESTFREKEKSTFSGVSDSKFSESLQKEALERLLLELADLDLTGRLKPGMHLKASGGYADVYLGTLSDGTSVSIKRVRVFLQGDGRKFAKKAARELRIWSKLQHINILPLKGFIREDKNVYPSLVTDWMENRSLSQYLQTNSEVDSFFMIEGIANGLLYLHNNRVVHGDLKAANVLISPSGVPLLIDFGISHLTLATSTLESATDARKGTFRWLSPELIFPKDGEQDADVHTKESDVWAFGMTCLEVLTKKIPYAKFRLDAQVAIIIYQGMIPTDPDDLEAWKECDRILWSFCKGCWIRDAKERPTIDELLERLKAMRD</sequence>
<dbReference type="PANTHER" id="PTHR44329:SF214">
    <property type="entry name" value="PROTEIN KINASE DOMAIN-CONTAINING PROTEIN"/>
    <property type="match status" value="1"/>
</dbReference>
<protein>
    <recommendedName>
        <fullName evidence="2">Protein kinase domain-containing protein</fullName>
    </recommendedName>
</protein>
<feature type="compositionally biased region" description="Basic and acidic residues" evidence="1">
    <location>
        <begin position="488"/>
        <end position="497"/>
    </location>
</feature>
<dbReference type="Pfam" id="PF24681">
    <property type="entry name" value="Kelch_KLHDC2_KLHL20_DRC7"/>
    <property type="match status" value="1"/>
</dbReference>
<dbReference type="Gene3D" id="1.10.510.10">
    <property type="entry name" value="Transferase(Phosphotransferase) domain 1"/>
    <property type="match status" value="1"/>
</dbReference>
<dbReference type="PANTHER" id="PTHR44329">
    <property type="entry name" value="SERINE/THREONINE-PROTEIN KINASE TNNI3K-RELATED"/>
    <property type="match status" value="1"/>
</dbReference>
<dbReference type="InterPro" id="IPR015915">
    <property type="entry name" value="Kelch-typ_b-propeller"/>
</dbReference>
<dbReference type="EMBL" id="SGPK01000518">
    <property type="protein sequence ID" value="THH03007.1"/>
    <property type="molecule type" value="Genomic_DNA"/>
</dbReference>
<name>A0A4S4KWL2_9AGAM</name>
<dbReference type="OrthoDB" id="10261027at2759"/>
<dbReference type="InterPro" id="IPR000719">
    <property type="entry name" value="Prot_kinase_dom"/>
</dbReference>
<dbReference type="InterPro" id="IPR011043">
    <property type="entry name" value="Gal_Oxase/kelch_b-propeller"/>
</dbReference>
<dbReference type="PROSITE" id="PS50011">
    <property type="entry name" value="PROTEIN_KINASE_DOM"/>
    <property type="match status" value="1"/>
</dbReference>
<evidence type="ECO:0000259" key="2">
    <source>
        <dbReference type="PROSITE" id="PS50011"/>
    </source>
</evidence>
<evidence type="ECO:0000313" key="4">
    <source>
        <dbReference type="Proteomes" id="UP000308199"/>
    </source>
</evidence>